<dbReference type="InterPro" id="IPR005053">
    <property type="entry name" value="MobA_MobL"/>
</dbReference>
<accession>A0ABT5LEX5</accession>
<evidence type="ECO:0000313" key="4">
    <source>
        <dbReference type="EMBL" id="MDC9589656.1"/>
    </source>
</evidence>
<dbReference type="Proteomes" id="UP001217178">
    <property type="component" value="Unassembled WGS sequence"/>
</dbReference>
<reference evidence="4 5" key="1">
    <citation type="submission" date="2023-02" db="EMBL/GenBank/DDBJ databases">
        <title>Entomopathogenic bacteria.</title>
        <authorList>
            <person name="Machado R.A."/>
        </authorList>
    </citation>
    <scope>NUCLEOTIDE SEQUENCE [LARGE SCALE GENOMIC DNA]</scope>
    <source>
        <strain evidence="4 5">XENO-10</strain>
    </source>
</reference>
<feature type="domain" description="MobA/MobL protein" evidence="3">
    <location>
        <begin position="5"/>
        <end position="86"/>
    </location>
</feature>
<evidence type="ECO:0000256" key="2">
    <source>
        <dbReference type="ARBA" id="ARBA00022971"/>
    </source>
</evidence>
<sequence length="154" mass="17936">MSADGGDQPHCHLMFSVRINDAIRSDSEQYFRRYNPKKPKHGGCQETYSGLTIETRKARLMQLRENWQNTCNQHLERAQRPERIAEEIQNTTKALIVAGCQTRDEELRQLRERTQRLNDAATQYLHVLESGGGWHTVFPEKIYLYPGLGKHEKL</sequence>
<organism evidence="4 5">
    <name type="scientific">Xenorhabdus yunnanensis</name>
    <dbReference type="NCBI Taxonomy" id="3025878"/>
    <lineage>
        <taxon>Bacteria</taxon>
        <taxon>Pseudomonadati</taxon>
        <taxon>Pseudomonadota</taxon>
        <taxon>Gammaproteobacteria</taxon>
        <taxon>Enterobacterales</taxon>
        <taxon>Morganellaceae</taxon>
        <taxon>Xenorhabdus</taxon>
    </lineage>
</organism>
<dbReference type="Pfam" id="PF03389">
    <property type="entry name" value="MobA_MobL"/>
    <property type="match status" value="1"/>
</dbReference>
<dbReference type="EMBL" id="JAQRFI010000020">
    <property type="protein sequence ID" value="MDC9589656.1"/>
    <property type="molecule type" value="Genomic_DNA"/>
</dbReference>
<gene>
    <name evidence="4" type="ORF">PSI23_10195</name>
</gene>
<evidence type="ECO:0000256" key="1">
    <source>
        <dbReference type="ARBA" id="ARBA00010873"/>
    </source>
</evidence>
<evidence type="ECO:0000259" key="3">
    <source>
        <dbReference type="Pfam" id="PF03389"/>
    </source>
</evidence>
<evidence type="ECO:0000313" key="5">
    <source>
        <dbReference type="Proteomes" id="UP001217178"/>
    </source>
</evidence>
<dbReference type="Gene3D" id="3.30.930.30">
    <property type="match status" value="1"/>
</dbReference>
<keyword evidence="5" id="KW-1185">Reference proteome</keyword>
<comment type="similarity">
    <text evidence="1">Belongs to the MobA/MobL family.</text>
</comment>
<protein>
    <submittedName>
        <fullName evidence="4">MobA/MobL family protein</fullName>
    </submittedName>
</protein>
<proteinExistence type="inferred from homology"/>
<keyword evidence="2" id="KW-0184">Conjugation</keyword>
<name>A0ABT5LEX5_9GAMM</name>
<comment type="caution">
    <text evidence="4">The sequence shown here is derived from an EMBL/GenBank/DDBJ whole genome shotgun (WGS) entry which is preliminary data.</text>
</comment>